<name>A0AA40CE91_9PEZI</name>
<organism evidence="1 2">
    <name type="scientific">Bombardia bombarda</name>
    <dbReference type="NCBI Taxonomy" id="252184"/>
    <lineage>
        <taxon>Eukaryota</taxon>
        <taxon>Fungi</taxon>
        <taxon>Dikarya</taxon>
        <taxon>Ascomycota</taxon>
        <taxon>Pezizomycotina</taxon>
        <taxon>Sordariomycetes</taxon>
        <taxon>Sordariomycetidae</taxon>
        <taxon>Sordariales</taxon>
        <taxon>Lasiosphaeriaceae</taxon>
        <taxon>Bombardia</taxon>
    </lineage>
</organism>
<gene>
    <name evidence="1" type="ORF">B0T17DRAFT_36059</name>
</gene>
<accession>A0AA40CE91</accession>
<sequence>MDLETGYACRQGRGKEAAQHRHDTTDVPWPGRTTRRCMSVPRMRAVMTETVRLSLSVQVSVLGTGYIETVLLILDVGYFSYSELFLFDRKIKKDFGLIECGAWMVDGCARIFRTLPIRTVLSHLSMKISLVFGSCRCGSFVLFFFSPSILNHANVRVQTQITWN</sequence>
<evidence type="ECO:0000313" key="1">
    <source>
        <dbReference type="EMBL" id="KAK0635257.1"/>
    </source>
</evidence>
<comment type="caution">
    <text evidence="1">The sequence shown here is derived from an EMBL/GenBank/DDBJ whole genome shotgun (WGS) entry which is preliminary data.</text>
</comment>
<dbReference type="EMBL" id="JAULSR010000001">
    <property type="protein sequence ID" value="KAK0635257.1"/>
    <property type="molecule type" value="Genomic_DNA"/>
</dbReference>
<dbReference type="AlphaFoldDB" id="A0AA40CE91"/>
<reference evidence="1" key="1">
    <citation type="submission" date="2023-06" db="EMBL/GenBank/DDBJ databases">
        <title>Genome-scale phylogeny and comparative genomics of the fungal order Sordariales.</title>
        <authorList>
            <consortium name="Lawrence Berkeley National Laboratory"/>
            <person name="Hensen N."/>
            <person name="Bonometti L."/>
            <person name="Westerberg I."/>
            <person name="Brannstrom I.O."/>
            <person name="Guillou S."/>
            <person name="Cros-Aarteil S."/>
            <person name="Calhoun S."/>
            <person name="Haridas S."/>
            <person name="Kuo A."/>
            <person name="Mondo S."/>
            <person name="Pangilinan J."/>
            <person name="Riley R."/>
            <person name="LaButti K."/>
            <person name="Andreopoulos B."/>
            <person name="Lipzen A."/>
            <person name="Chen C."/>
            <person name="Yanf M."/>
            <person name="Daum C."/>
            <person name="Ng V."/>
            <person name="Clum A."/>
            <person name="Steindorff A."/>
            <person name="Ohm R."/>
            <person name="Martin F."/>
            <person name="Silar P."/>
            <person name="Natvig D."/>
            <person name="Lalanne C."/>
            <person name="Gautier V."/>
            <person name="Ament-velasquez S.L."/>
            <person name="Kruys A."/>
            <person name="Hutchinson M.I."/>
            <person name="Powell A.J."/>
            <person name="Barry K."/>
            <person name="Miller A.N."/>
            <person name="Grigoriev I.V."/>
            <person name="Debuchy R."/>
            <person name="Gladieux P."/>
            <person name="Thoren M.H."/>
            <person name="Johannesson H."/>
        </authorList>
    </citation>
    <scope>NUCLEOTIDE SEQUENCE</scope>
    <source>
        <strain evidence="1">SMH3391-2</strain>
    </source>
</reference>
<protein>
    <submittedName>
        <fullName evidence="1">Uncharacterized protein</fullName>
    </submittedName>
</protein>
<keyword evidence="2" id="KW-1185">Reference proteome</keyword>
<proteinExistence type="predicted"/>
<dbReference type="Proteomes" id="UP001174934">
    <property type="component" value="Unassembled WGS sequence"/>
</dbReference>
<evidence type="ECO:0000313" key="2">
    <source>
        <dbReference type="Proteomes" id="UP001174934"/>
    </source>
</evidence>